<feature type="transmembrane region" description="Helical" evidence="1">
    <location>
        <begin position="21"/>
        <end position="41"/>
    </location>
</feature>
<dbReference type="AlphaFoldDB" id="A0A2H4ZQR1"/>
<organism evidence="2">
    <name type="scientific">Paulinella longichromatophora</name>
    <dbReference type="NCBI Taxonomy" id="1708747"/>
    <lineage>
        <taxon>Eukaryota</taxon>
        <taxon>Sar</taxon>
        <taxon>Rhizaria</taxon>
        <taxon>Cercozoa</taxon>
        <taxon>Imbricatea</taxon>
        <taxon>Silicofilosea</taxon>
        <taxon>Euglyphida</taxon>
        <taxon>Paulinellidae</taxon>
        <taxon>Paulinella</taxon>
    </lineage>
</organism>
<protein>
    <submittedName>
        <fullName evidence="2">Uncharacterized protein</fullName>
    </submittedName>
</protein>
<keyword evidence="1" id="KW-1133">Transmembrane helix</keyword>
<accession>A0A2H4ZQR1</accession>
<keyword evidence="2" id="KW-0934">Plastid</keyword>
<keyword evidence="1" id="KW-0472">Membrane</keyword>
<reference evidence="2" key="1">
    <citation type="submission" date="2017-10" db="EMBL/GenBank/DDBJ databases">
        <title>Paulinella longichromatophora chromatophore genome.</title>
        <authorList>
            <person name="Lhee D."/>
            <person name="Yoon H.S."/>
        </authorList>
    </citation>
    <scope>NUCLEOTIDE SEQUENCE</scope>
</reference>
<sequence>MRHVKKKQLCRINVKHLADTIFLIMGCFGLILTGLTLHWQYGWSSKYQDLELTRILKYRFVRRTITLEQYYLKRKHNTNQLVKTNTHNVIYLSDFRIAKFRSSKSLVNTIISLINSINIYGVQEGY</sequence>
<dbReference type="EMBL" id="MG264610">
    <property type="protein sequence ID" value="AUG32848.1"/>
    <property type="molecule type" value="Genomic_DNA"/>
</dbReference>
<name>A0A2H4ZQR1_9EUKA</name>
<proteinExistence type="predicted"/>
<evidence type="ECO:0000313" key="2">
    <source>
        <dbReference type="EMBL" id="AUG32848.1"/>
    </source>
</evidence>
<evidence type="ECO:0000256" key="1">
    <source>
        <dbReference type="SAM" id="Phobius"/>
    </source>
</evidence>
<keyword evidence="1" id="KW-0812">Transmembrane</keyword>
<gene>
    <name evidence="2" type="ORF">PLO_878</name>
</gene>
<geneLocation type="plastid" evidence="2"/>